<organism evidence="1 2">
    <name type="scientific">Aneurinibacillus thermoaerophilus</name>
    <dbReference type="NCBI Taxonomy" id="143495"/>
    <lineage>
        <taxon>Bacteria</taxon>
        <taxon>Bacillati</taxon>
        <taxon>Bacillota</taxon>
        <taxon>Bacilli</taxon>
        <taxon>Bacillales</taxon>
        <taxon>Paenibacillaceae</taxon>
        <taxon>Aneurinibacillus group</taxon>
        <taxon>Aneurinibacillus</taxon>
    </lineage>
</organism>
<reference evidence="1 2" key="1">
    <citation type="submission" date="2021-08" db="EMBL/GenBank/DDBJ databases">
        <title>Complete genome sequence of the strain Aneurinibacillus thermoaerophilus CCM 8960.</title>
        <authorList>
            <person name="Musilova J."/>
            <person name="Kourilova X."/>
            <person name="Pernicova I."/>
            <person name="Bezdicek M."/>
            <person name="Lengerova M."/>
            <person name="Obruca S."/>
            <person name="Sedlar K."/>
        </authorList>
    </citation>
    <scope>NUCLEOTIDE SEQUENCE [LARGE SCALE GENOMIC DNA]</scope>
    <source>
        <strain evidence="1 2">CCM 8960</strain>
    </source>
</reference>
<keyword evidence="2" id="KW-1185">Reference proteome</keyword>
<dbReference type="RefSeq" id="WP_057898543.1">
    <property type="nucleotide sequence ID" value="NZ_CP080764.1"/>
</dbReference>
<name>A0ABX8Y7Q1_ANETH</name>
<evidence type="ECO:0000313" key="2">
    <source>
        <dbReference type="Proteomes" id="UP000826616"/>
    </source>
</evidence>
<gene>
    <name evidence="1" type="ORF">K3F53_10805</name>
</gene>
<sequence length="77" mass="9191">MDLKELIRFLNKLEENHIFYKLGKVRNEAIMVEVAVPGQRWEIEFMEDGTVEVEKFISNGEIYDSKELKFLFENFSD</sequence>
<protein>
    <submittedName>
        <fullName evidence="1">Uncharacterized protein</fullName>
    </submittedName>
</protein>
<proteinExistence type="predicted"/>
<accession>A0ABX8Y7Q1</accession>
<evidence type="ECO:0000313" key="1">
    <source>
        <dbReference type="EMBL" id="QYY41435.1"/>
    </source>
</evidence>
<dbReference type="Proteomes" id="UP000826616">
    <property type="component" value="Chromosome"/>
</dbReference>
<dbReference type="GeneID" id="97141859"/>
<dbReference type="EMBL" id="CP080764">
    <property type="protein sequence ID" value="QYY41435.1"/>
    <property type="molecule type" value="Genomic_DNA"/>
</dbReference>